<dbReference type="GO" id="GO:0043190">
    <property type="term" value="C:ATP-binding cassette (ABC) transporter complex"/>
    <property type="evidence" value="ECO:0007669"/>
    <property type="project" value="InterPro"/>
</dbReference>
<dbReference type="AlphaFoldDB" id="A0A022KVR8"/>
<feature type="domain" description="Solute-binding protein family 5" evidence="2">
    <location>
        <begin position="95"/>
        <end position="473"/>
    </location>
</feature>
<dbReference type="OrthoDB" id="9046151at2"/>
<evidence type="ECO:0000313" key="4">
    <source>
        <dbReference type="Proteomes" id="UP000019754"/>
    </source>
</evidence>
<feature type="signal peptide" evidence="1">
    <location>
        <begin position="1"/>
        <end position="23"/>
    </location>
</feature>
<reference evidence="3 4" key="1">
    <citation type="journal article" date="2013" name="Genome Announc.">
        <title>Draft genome sequence of an Actinobacterium, Brachybacterium muris strain UCD-AY4.</title>
        <authorList>
            <person name="Lo J.R."/>
            <person name="Lang J.M."/>
            <person name="Darling A.E."/>
            <person name="Eisen J.A."/>
            <person name="Coil D.A."/>
        </authorList>
    </citation>
    <scope>NUCLEOTIDE SEQUENCE [LARGE SCALE GENOMIC DNA]</scope>
    <source>
        <strain evidence="3 4">UCD-AY4</strain>
    </source>
</reference>
<organism evidence="3 4">
    <name type="scientific">Brachybacterium muris UCD-AY4</name>
    <dbReference type="NCBI Taxonomy" id="1249481"/>
    <lineage>
        <taxon>Bacteria</taxon>
        <taxon>Bacillati</taxon>
        <taxon>Actinomycetota</taxon>
        <taxon>Actinomycetes</taxon>
        <taxon>Micrococcales</taxon>
        <taxon>Dermabacteraceae</taxon>
        <taxon>Brachybacterium</taxon>
    </lineage>
</organism>
<sequence>MAISRRSMILGTAATGTAALTLAACGSDDDGGNGGGGGNGGSDGGSGGDAGAVVMINGTEPQNPLHTTNTNEVGGGKILQNLFSGLVYYDAEGSPQNEMAESIETEDSQTYTIKIVEGWTFTNGDPVTAQNFVDAWNYGANGANGQYSSYFFESIDGFADISGADADASATMSGLEVQDDLTFTVKLSSPQSDFPIRLGYTAYSPLPKAFFDDPEAFGEQPIGNGPYKLVAWNHNQNAELEVNPDYNGPRKPANGGLDFVFYQDQETAYNDLLSGGLDVIDAIPPSALSSFESELGERAVNQPAAGNATFTIHMEDPNFSGEAGTLRRKALSRAINRPEICEAIYGGTRTAATDFTTPVVNGYSESIPGNEVLTFDEAEAKKLWDEAEAIKPFEGSFTLAYNADGGHQEWVDAACNSIRNVLGIEAAGNSYPDFKSLRDDVTGRTIEGAFRTGWQADYPSMFNFLGPLYSSAAAEGRGSNDGDYMNPEFDEALQAGLSATDEEESYTLGQKAQEILFQDLPAIPLWFNNVAGGYAETVDNVVFGWDSQPMYHEITKQA</sequence>
<dbReference type="GO" id="GO:1904680">
    <property type="term" value="F:peptide transmembrane transporter activity"/>
    <property type="evidence" value="ECO:0007669"/>
    <property type="project" value="TreeGrafter"/>
</dbReference>
<dbReference type="CDD" id="cd00995">
    <property type="entry name" value="PBP2_NikA_DppA_OppA_like"/>
    <property type="match status" value="1"/>
</dbReference>
<keyword evidence="1" id="KW-0732">Signal</keyword>
<dbReference type="EMBL" id="AORC01000005">
    <property type="protein sequence ID" value="EYT50145.1"/>
    <property type="molecule type" value="Genomic_DNA"/>
</dbReference>
<dbReference type="InterPro" id="IPR030678">
    <property type="entry name" value="Peptide/Ni-bd"/>
</dbReference>
<dbReference type="HOGENOM" id="CLU_017028_0_3_11"/>
<gene>
    <name evidence="3" type="ORF">D641_0105030</name>
</gene>
<dbReference type="PROSITE" id="PS51257">
    <property type="entry name" value="PROKAR_LIPOPROTEIN"/>
    <property type="match status" value="1"/>
</dbReference>
<proteinExistence type="predicted"/>
<evidence type="ECO:0000256" key="1">
    <source>
        <dbReference type="SAM" id="SignalP"/>
    </source>
</evidence>
<dbReference type="Gene3D" id="3.90.76.10">
    <property type="entry name" value="Dipeptide-binding Protein, Domain 1"/>
    <property type="match status" value="1"/>
</dbReference>
<dbReference type="STRING" id="1249481.D641_0105030"/>
<protein>
    <submittedName>
        <fullName evidence="3">ABC transporter substrate-binding protein</fullName>
    </submittedName>
</protein>
<evidence type="ECO:0000313" key="3">
    <source>
        <dbReference type="EMBL" id="EYT50145.1"/>
    </source>
</evidence>
<dbReference type="PANTHER" id="PTHR30290:SF83">
    <property type="entry name" value="ABC TRANSPORTER SUBSTRATE-BINDING PROTEIN"/>
    <property type="match status" value="1"/>
</dbReference>
<dbReference type="PIRSF" id="PIRSF002741">
    <property type="entry name" value="MppA"/>
    <property type="match status" value="1"/>
</dbReference>
<dbReference type="RefSeq" id="WP_031306952.1">
    <property type="nucleotide sequence ID" value="NZ_AORC01000005.1"/>
</dbReference>
<evidence type="ECO:0000259" key="2">
    <source>
        <dbReference type="Pfam" id="PF00496"/>
    </source>
</evidence>
<dbReference type="Pfam" id="PF00496">
    <property type="entry name" value="SBP_bac_5"/>
    <property type="match status" value="1"/>
</dbReference>
<name>A0A022KVR8_9MICO</name>
<accession>A0A022KVR8</accession>
<dbReference type="GO" id="GO:0042597">
    <property type="term" value="C:periplasmic space"/>
    <property type="evidence" value="ECO:0007669"/>
    <property type="project" value="UniProtKB-ARBA"/>
</dbReference>
<keyword evidence="4" id="KW-1185">Reference proteome</keyword>
<dbReference type="InterPro" id="IPR039424">
    <property type="entry name" value="SBP_5"/>
</dbReference>
<dbReference type="PANTHER" id="PTHR30290">
    <property type="entry name" value="PERIPLASMIC BINDING COMPONENT OF ABC TRANSPORTER"/>
    <property type="match status" value="1"/>
</dbReference>
<dbReference type="Proteomes" id="UP000019754">
    <property type="component" value="Unassembled WGS sequence"/>
</dbReference>
<comment type="caution">
    <text evidence="3">The sequence shown here is derived from an EMBL/GenBank/DDBJ whole genome shotgun (WGS) entry which is preliminary data.</text>
</comment>
<dbReference type="SUPFAM" id="SSF53850">
    <property type="entry name" value="Periplasmic binding protein-like II"/>
    <property type="match status" value="1"/>
</dbReference>
<dbReference type="GO" id="GO:0015833">
    <property type="term" value="P:peptide transport"/>
    <property type="evidence" value="ECO:0007669"/>
    <property type="project" value="TreeGrafter"/>
</dbReference>
<dbReference type="Gene3D" id="3.40.190.10">
    <property type="entry name" value="Periplasmic binding protein-like II"/>
    <property type="match status" value="1"/>
</dbReference>
<dbReference type="Gene3D" id="3.10.105.10">
    <property type="entry name" value="Dipeptide-binding Protein, Domain 3"/>
    <property type="match status" value="1"/>
</dbReference>
<dbReference type="InterPro" id="IPR000914">
    <property type="entry name" value="SBP_5_dom"/>
</dbReference>
<feature type="chain" id="PRO_5039441285" evidence="1">
    <location>
        <begin position="24"/>
        <end position="558"/>
    </location>
</feature>